<dbReference type="GO" id="GO:0006207">
    <property type="term" value="P:'de novo' pyrimidine nucleobase biosynthetic process"/>
    <property type="evidence" value="ECO:0007669"/>
    <property type="project" value="InterPro"/>
</dbReference>
<dbReference type="EC" id="2.1.3.2" evidence="3 8"/>
<dbReference type="PANTHER" id="PTHR45753">
    <property type="entry name" value="ORNITHINE CARBAMOYLTRANSFERASE, MITOCHONDRIAL"/>
    <property type="match status" value="1"/>
</dbReference>
<dbReference type="NCBIfam" id="NF002032">
    <property type="entry name" value="PRK00856.1"/>
    <property type="match status" value="1"/>
</dbReference>
<dbReference type="GO" id="GO:0006520">
    <property type="term" value="P:amino acid metabolic process"/>
    <property type="evidence" value="ECO:0007669"/>
    <property type="project" value="InterPro"/>
</dbReference>
<dbReference type="PRINTS" id="PR00101">
    <property type="entry name" value="ATCASE"/>
</dbReference>
<keyword evidence="5" id="KW-0665">Pyrimidine biosynthesis</keyword>
<evidence type="ECO:0000256" key="6">
    <source>
        <dbReference type="ARBA" id="ARBA00043884"/>
    </source>
</evidence>
<dbReference type="InterPro" id="IPR006130">
    <property type="entry name" value="Asp/Orn_carbamoylTrfase"/>
</dbReference>
<proteinExistence type="inferred from homology"/>
<evidence type="ECO:0000256" key="8">
    <source>
        <dbReference type="NCBIfam" id="TIGR00670"/>
    </source>
</evidence>
<name>A0A2H0WUX0_9BACT</name>
<reference evidence="13" key="1">
    <citation type="submission" date="2017-09" db="EMBL/GenBank/DDBJ databases">
        <title>Depth-based differentiation of microbial function through sediment-hosted aquifers and enrichment of novel symbionts in the deep terrestrial subsurface.</title>
        <authorList>
            <person name="Probst A.J."/>
            <person name="Ladd B."/>
            <person name="Jarett J.K."/>
            <person name="Geller-Mcgrath D.E."/>
            <person name="Sieber C.M.K."/>
            <person name="Emerson J.B."/>
            <person name="Anantharaman K."/>
            <person name="Thomas B.C."/>
            <person name="Malmstrom R."/>
            <person name="Stieglmeier M."/>
            <person name="Klingl A."/>
            <person name="Woyke T."/>
            <person name="Ryan C.M."/>
            <person name="Banfield J.F."/>
        </authorList>
    </citation>
    <scope>NUCLEOTIDE SEQUENCE [LARGE SCALE GENOMIC DNA]</scope>
</reference>
<dbReference type="GO" id="GO:0004070">
    <property type="term" value="F:aspartate carbamoyltransferase activity"/>
    <property type="evidence" value="ECO:0007669"/>
    <property type="project" value="UniProtKB-UniRule"/>
</dbReference>
<evidence type="ECO:0000256" key="2">
    <source>
        <dbReference type="ARBA" id="ARBA00008896"/>
    </source>
</evidence>
<dbReference type="InterPro" id="IPR006132">
    <property type="entry name" value="Asp/Orn_carbamoyltranf_P-bd"/>
</dbReference>
<dbReference type="PANTHER" id="PTHR45753:SF6">
    <property type="entry name" value="ASPARTATE CARBAMOYLTRANSFERASE"/>
    <property type="match status" value="1"/>
</dbReference>
<dbReference type="AlphaFoldDB" id="A0A2H0WUX0"/>
<feature type="domain" description="Aspartate/ornithine carbamoyltransferase Asp/Orn-binding" evidence="10">
    <location>
        <begin position="177"/>
        <end position="325"/>
    </location>
</feature>
<evidence type="ECO:0000313" key="12">
    <source>
        <dbReference type="EMBL" id="PIS15728.1"/>
    </source>
</evidence>
<evidence type="ECO:0000259" key="11">
    <source>
        <dbReference type="Pfam" id="PF02729"/>
    </source>
</evidence>
<evidence type="ECO:0000256" key="3">
    <source>
        <dbReference type="ARBA" id="ARBA00013008"/>
    </source>
</evidence>
<dbReference type="GO" id="GO:0044205">
    <property type="term" value="P:'de novo' UMP biosynthetic process"/>
    <property type="evidence" value="ECO:0007669"/>
    <property type="project" value="UniProtKB-UniPathway"/>
</dbReference>
<dbReference type="GO" id="GO:0016597">
    <property type="term" value="F:amino acid binding"/>
    <property type="evidence" value="ECO:0007669"/>
    <property type="project" value="InterPro"/>
</dbReference>
<evidence type="ECO:0000259" key="10">
    <source>
        <dbReference type="Pfam" id="PF00185"/>
    </source>
</evidence>
<feature type="domain" description="Aspartate/ornithine carbamoyltransferase carbamoyl-P binding" evidence="11">
    <location>
        <begin position="24"/>
        <end position="168"/>
    </location>
</feature>
<comment type="caution">
    <text evidence="12">The sequence shown here is derived from an EMBL/GenBank/DDBJ whole genome shotgun (WGS) entry which is preliminary data.</text>
</comment>
<dbReference type="InterPro" id="IPR006131">
    <property type="entry name" value="Asp_carbamoyltransf_Asp/Orn-bd"/>
</dbReference>
<evidence type="ECO:0000256" key="7">
    <source>
        <dbReference type="ARBA" id="ARBA00048859"/>
    </source>
</evidence>
<dbReference type="EMBL" id="PEZG01000048">
    <property type="protein sequence ID" value="PIS15728.1"/>
    <property type="molecule type" value="Genomic_DNA"/>
</dbReference>
<accession>A0A2H0WUX0</accession>
<comment type="similarity">
    <text evidence="2">Belongs to the aspartate/ornithine carbamoyltransferase superfamily. ATCase family.</text>
</comment>
<keyword evidence="4 9" id="KW-0808">Transferase</keyword>
<comment type="function">
    <text evidence="6">Catalyzes the condensation of carbamoyl phosphate and aspartate to form carbamoyl aspartate and inorganic phosphate, the committed step in the de novo pyrimidine nucleotide biosynthesis pathway.</text>
</comment>
<dbReference type="SUPFAM" id="SSF53671">
    <property type="entry name" value="Aspartate/ornithine carbamoyltransferase"/>
    <property type="match status" value="1"/>
</dbReference>
<dbReference type="FunFam" id="3.40.50.1370:FF:000002">
    <property type="entry name" value="Aspartate carbamoyltransferase 2"/>
    <property type="match status" value="1"/>
</dbReference>
<dbReference type="InterPro" id="IPR002082">
    <property type="entry name" value="Asp_carbamoyltransf"/>
</dbReference>
<gene>
    <name evidence="12" type="ORF">COT62_02170</name>
</gene>
<dbReference type="Pfam" id="PF00185">
    <property type="entry name" value="OTCace"/>
    <property type="match status" value="1"/>
</dbReference>
<dbReference type="Pfam" id="PF02729">
    <property type="entry name" value="OTCace_N"/>
    <property type="match status" value="1"/>
</dbReference>
<dbReference type="InterPro" id="IPR036901">
    <property type="entry name" value="Asp/Orn_carbamoylTrfase_sf"/>
</dbReference>
<evidence type="ECO:0000256" key="9">
    <source>
        <dbReference type="RuleBase" id="RU003634"/>
    </source>
</evidence>
<organism evidence="12 13">
    <name type="scientific">Candidatus Roizmanbacteria bacterium CG09_land_8_20_14_0_10_41_9</name>
    <dbReference type="NCBI Taxonomy" id="1974850"/>
    <lineage>
        <taxon>Bacteria</taxon>
        <taxon>Candidatus Roizmaniibacteriota</taxon>
    </lineage>
</organism>
<dbReference type="UniPathway" id="UPA00070">
    <property type="reaction ID" value="UER00116"/>
</dbReference>
<comment type="catalytic activity">
    <reaction evidence="7">
        <text>carbamoyl phosphate + L-aspartate = N-carbamoyl-L-aspartate + phosphate + H(+)</text>
        <dbReference type="Rhea" id="RHEA:20013"/>
        <dbReference type="ChEBI" id="CHEBI:15378"/>
        <dbReference type="ChEBI" id="CHEBI:29991"/>
        <dbReference type="ChEBI" id="CHEBI:32814"/>
        <dbReference type="ChEBI" id="CHEBI:43474"/>
        <dbReference type="ChEBI" id="CHEBI:58228"/>
        <dbReference type="EC" id="2.1.3.2"/>
    </reaction>
</comment>
<evidence type="ECO:0000256" key="1">
    <source>
        <dbReference type="ARBA" id="ARBA00004852"/>
    </source>
</evidence>
<evidence type="ECO:0000313" key="13">
    <source>
        <dbReference type="Proteomes" id="UP000231198"/>
    </source>
</evidence>
<sequence length="330" mass="37388">MTQPMEAKRLNFFMDKINGNFKKKDILSLDQFDPKSLSKLFRTTDTIIRKLKRKKRLTSLSGKIIALLFFEPSSRTFGSFASAVKRLGGQTIEVQDVGRNSSVAKGESLSDTIKVFESYSDAIVIRHPEKGSAKIAAQAATTVPVINAGDGTGEHPTQAILDLYTIYQKFKRLDNLTGLIAGDLLNGRTVHSLIKGLSLYKKNALYLLSPKSLGLPTELMNNLAKKIRLVEIENETDMPTNLHFWYWTRVQKERFKNLQEYKKVKNRFIIAPELVVKKGNQHMIIMHPLPRVGEIDPRVDDDERAVYLKLQVPNGVYTRMALLTLILSRL</sequence>
<evidence type="ECO:0000256" key="4">
    <source>
        <dbReference type="ARBA" id="ARBA00022679"/>
    </source>
</evidence>
<dbReference type="PRINTS" id="PR00100">
    <property type="entry name" value="AOTCASE"/>
</dbReference>
<comment type="pathway">
    <text evidence="1">Pyrimidine metabolism; UMP biosynthesis via de novo pathway; (S)-dihydroorotate from bicarbonate: step 2/3.</text>
</comment>
<dbReference type="NCBIfam" id="TIGR00670">
    <property type="entry name" value="asp_carb_tr"/>
    <property type="match status" value="1"/>
</dbReference>
<dbReference type="Proteomes" id="UP000231198">
    <property type="component" value="Unassembled WGS sequence"/>
</dbReference>
<evidence type="ECO:0000256" key="5">
    <source>
        <dbReference type="ARBA" id="ARBA00022975"/>
    </source>
</evidence>
<protein>
    <recommendedName>
        <fullName evidence="3 8">Aspartate carbamoyltransferase</fullName>
        <ecNumber evidence="3 8">2.1.3.2</ecNumber>
    </recommendedName>
</protein>
<dbReference type="Gene3D" id="3.40.50.1370">
    <property type="entry name" value="Aspartate/ornithine carbamoyltransferase"/>
    <property type="match status" value="2"/>
</dbReference>